<name>A0A2T4IPD9_9HYPH</name>
<sequence>MSLCILAAGKTVTLSVAAFTLSWTHSVERTRWQEDWSVLPSGLQVVEARVKGSGAGMEPPEGAVLRDGWWAYVPKIGIQPRVVLAASGATGEGWTLCTVEGCRELGKAAGDTIVLEPCAADGSNQPR</sequence>
<dbReference type="Pfam" id="PF08905">
    <property type="entry name" value="DUF1850"/>
    <property type="match status" value="1"/>
</dbReference>
<dbReference type="AlphaFoldDB" id="A0A2T4IPD9"/>
<organism evidence="1 2">
    <name type="scientific">Mesorhizobium helmanticense</name>
    <dbReference type="NCBI Taxonomy" id="1776423"/>
    <lineage>
        <taxon>Bacteria</taxon>
        <taxon>Pseudomonadati</taxon>
        <taxon>Pseudomonadota</taxon>
        <taxon>Alphaproteobacteria</taxon>
        <taxon>Hyphomicrobiales</taxon>
        <taxon>Phyllobacteriaceae</taxon>
        <taxon>Mesorhizobium</taxon>
    </lineage>
</organism>
<gene>
    <name evidence="1" type="ORF">C9427_25440</name>
</gene>
<accession>A0A2T4IPD9</accession>
<reference evidence="1 2" key="1">
    <citation type="submission" date="2018-03" db="EMBL/GenBank/DDBJ databases">
        <title>Genome sequence of the symbiotic type strain Mesorhizobium helmanticense CSLC115NT isolated from Lotus corniculatus nodules.</title>
        <authorList>
            <person name="Sannazzaro A.I."/>
            <person name="Torres Tejerizo G.A."/>
            <person name="Dip D."/>
            <person name="Caballero M."/>
            <person name="Pistorio M."/>
            <person name="Estrella M.J."/>
        </authorList>
    </citation>
    <scope>NUCLEOTIDE SEQUENCE [LARGE SCALE GENOMIC DNA]</scope>
    <source>
        <strain evidence="1 2">CSLC115N</strain>
    </source>
</reference>
<comment type="caution">
    <text evidence="1">The sequence shown here is derived from an EMBL/GenBank/DDBJ whole genome shotgun (WGS) entry which is preliminary data.</text>
</comment>
<dbReference type="RefSeq" id="WP_107651824.1">
    <property type="nucleotide sequence ID" value="NZ_PZJX01000047.1"/>
</dbReference>
<protein>
    <submittedName>
        <fullName evidence="1">DUF1850 domain-containing protein</fullName>
    </submittedName>
</protein>
<keyword evidence="2" id="KW-1185">Reference proteome</keyword>
<dbReference type="EMBL" id="PZJX01000047">
    <property type="protein sequence ID" value="PTE07480.1"/>
    <property type="molecule type" value="Genomic_DNA"/>
</dbReference>
<dbReference type="Proteomes" id="UP000240259">
    <property type="component" value="Unassembled WGS sequence"/>
</dbReference>
<dbReference type="InterPro" id="IPR015001">
    <property type="entry name" value="DUF1850"/>
</dbReference>
<evidence type="ECO:0000313" key="2">
    <source>
        <dbReference type="Proteomes" id="UP000240259"/>
    </source>
</evidence>
<evidence type="ECO:0000313" key="1">
    <source>
        <dbReference type="EMBL" id="PTE07480.1"/>
    </source>
</evidence>
<dbReference type="OrthoDB" id="5298197at2"/>
<proteinExistence type="predicted"/>